<evidence type="ECO:0000313" key="2">
    <source>
        <dbReference type="EMBL" id="PQJ15323.1"/>
    </source>
</evidence>
<keyword evidence="1" id="KW-1133">Transmembrane helix</keyword>
<keyword evidence="1" id="KW-0472">Membrane</keyword>
<feature type="transmembrane region" description="Helical" evidence="1">
    <location>
        <begin position="20"/>
        <end position="38"/>
    </location>
</feature>
<dbReference type="RefSeq" id="WP_105000973.1">
    <property type="nucleotide sequence ID" value="NZ_MQVX01000001.1"/>
</dbReference>
<keyword evidence="1" id="KW-0812">Transmembrane</keyword>
<gene>
    <name evidence="2" type="ORF">BST99_05845</name>
</gene>
<evidence type="ECO:0000313" key="3">
    <source>
        <dbReference type="Proteomes" id="UP000239366"/>
    </source>
</evidence>
<evidence type="ECO:0000256" key="1">
    <source>
        <dbReference type="SAM" id="Phobius"/>
    </source>
</evidence>
<reference evidence="3" key="1">
    <citation type="submission" date="2016-11" db="EMBL/GenBank/DDBJ databases">
        <title>Trade-off between light-utilization and light-protection in marine flavobacteria.</title>
        <authorList>
            <person name="Kumagai Y."/>
            <person name="Yoshizawa S."/>
            <person name="Kogure K."/>
        </authorList>
    </citation>
    <scope>NUCLEOTIDE SEQUENCE [LARGE SCALE GENOMIC DNA]</scope>
    <source>
        <strain evidence="3">SG-18</strain>
    </source>
</reference>
<sequence length="105" mass="12168">MVGLKRKLPASTLMETMVSTVLLVVIFMVSSMILNNLFQNQLDVQKEKVQHRLEVLAYQYRHNELPKNYTEELGDWQIRLEPKGSAPQLIAQSTKNQEQITIELQ</sequence>
<comment type="caution">
    <text evidence="2">The sequence shown here is derived from an EMBL/GenBank/DDBJ whole genome shotgun (WGS) entry which is preliminary data.</text>
</comment>
<keyword evidence="3" id="KW-1185">Reference proteome</keyword>
<dbReference type="Proteomes" id="UP000239366">
    <property type="component" value="Unassembled WGS sequence"/>
</dbReference>
<protein>
    <recommendedName>
        <fullName evidence="4">Type II secretion system protein</fullName>
    </recommendedName>
</protein>
<dbReference type="AlphaFoldDB" id="A0A2S7T5Y0"/>
<name>A0A2S7T5Y0_9FLAO</name>
<accession>A0A2S7T5Y0</accession>
<dbReference type="OrthoDB" id="1190115at2"/>
<proteinExistence type="predicted"/>
<dbReference type="EMBL" id="MQVX01000001">
    <property type="protein sequence ID" value="PQJ15323.1"/>
    <property type="molecule type" value="Genomic_DNA"/>
</dbReference>
<organism evidence="2 3">
    <name type="scientific">Aureicoccus marinus</name>
    <dbReference type="NCBI Taxonomy" id="754435"/>
    <lineage>
        <taxon>Bacteria</taxon>
        <taxon>Pseudomonadati</taxon>
        <taxon>Bacteroidota</taxon>
        <taxon>Flavobacteriia</taxon>
        <taxon>Flavobacteriales</taxon>
        <taxon>Flavobacteriaceae</taxon>
        <taxon>Aureicoccus</taxon>
    </lineage>
</organism>
<evidence type="ECO:0008006" key="4">
    <source>
        <dbReference type="Google" id="ProtNLM"/>
    </source>
</evidence>